<evidence type="ECO:0000256" key="2">
    <source>
        <dbReference type="ARBA" id="ARBA00023136"/>
    </source>
</evidence>
<evidence type="ECO:0000259" key="3">
    <source>
        <dbReference type="Pfam" id="PF18925"/>
    </source>
</evidence>
<dbReference type="GO" id="GO:0016020">
    <property type="term" value="C:membrane"/>
    <property type="evidence" value="ECO:0007669"/>
    <property type="project" value="UniProtKB-SubCell"/>
</dbReference>
<keyword evidence="2" id="KW-0472">Membrane</keyword>
<evidence type="ECO:0000256" key="1">
    <source>
        <dbReference type="ARBA" id="ARBA00004370"/>
    </source>
</evidence>
<organism evidence="4">
    <name type="scientific">marine sediment metagenome</name>
    <dbReference type="NCBI Taxonomy" id="412755"/>
    <lineage>
        <taxon>unclassified sequences</taxon>
        <taxon>metagenomes</taxon>
        <taxon>ecological metagenomes</taxon>
    </lineage>
</organism>
<reference evidence="4" key="1">
    <citation type="journal article" date="2015" name="Nature">
        <title>Complex archaea that bridge the gap between prokaryotes and eukaryotes.</title>
        <authorList>
            <person name="Spang A."/>
            <person name="Saw J.H."/>
            <person name="Jorgensen S.L."/>
            <person name="Zaremba-Niedzwiedzka K."/>
            <person name="Martijn J."/>
            <person name="Lind A.E."/>
            <person name="van Eijk R."/>
            <person name="Schleper C."/>
            <person name="Guy L."/>
            <person name="Ettema T.J."/>
        </authorList>
    </citation>
    <scope>NUCLEOTIDE SEQUENCE</scope>
</reference>
<comment type="caution">
    <text evidence="4">The sequence shown here is derived from an EMBL/GenBank/DDBJ whole genome shotgun (WGS) entry which is preliminary data.</text>
</comment>
<accession>A0A0F9GBF5</accession>
<feature type="domain" description="DUF5675" evidence="3">
    <location>
        <begin position="6"/>
        <end position="138"/>
    </location>
</feature>
<dbReference type="AlphaFoldDB" id="A0A0F9GBF5"/>
<name>A0A0F9GBF5_9ZZZZ</name>
<dbReference type="PROSITE" id="PS00236">
    <property type="entry name" value="NEUROTR_ION_CHANNEL"/>
    <property type="match status" value="1"/>
</dbReference>
<dbReference type="InterPro" id="IPR043732">
    <property type="entry name" value="DUF5675"/>
</dbReference>
<evidence type="ECO:0000313" key="4">
    <source>
        <dbReference type="EMBL" id="KKL87801.1"/>
    </source>
</evidence>
<proteinExistence type="predicted"/>
<gene>
    <name evidence="4" type="ORF">LCGC14_1931110</name>
</gene>
<dbReference type="EMBL" id="LAZR01020738">
    <property type="protein sequence ID" value="KKL87801.1"/>
    <property type="molecule type" value="Genomic_DNA"/>
</dbReference>
<dbReference type="InterPro" id="IPR018000">
    <property type="entry name" value="Neurotransmitter_ion_chnl_CS"/>
</dbReference>
<sequence>MILRLKQFSYSKTETEGVLLLTGDNTKFALVGQPWKKNPNGAKGGLPFHSCVPDGMYQLLPWTSPTKGAVYLMYNPKLGVHKLPAHHREDHERDLCLLHVGNYPTDVQGCYAVGLKRATKWHGVISSRKAMDLLREKLGRATTHILSIESVMGASDL</sequence>
<dbReference type="Pfam" id="PF18925">
    <property type="entry name" value="DUF5675"/>
    <property type="match status" value="1"/>
</dbReference>
<comment type="subcellular location">
    <subcellularLocation>
        <location evidence="1">Membrane</location>
    </subcellularLocation>
</comment>
<protein>
    <recommendedName>
        <fullName evidence="3">DUF5675 domain-containing protein</fullName>
    </recommendedName>
</protein>